<evidence type="ECO:0000256" key="7">
    <source>
        <dbReference type="ARBA" id="ARBA00023136"/>
    </source>
</evidence>
<keyword evidence="5 9" id="KW-0812">Transmembrane</keyword>
<dbReference type="InterPro" id="IPR000522">
    <property type="entry name" value="ABC_transptr_permease_BtuC"/>
</dbReference>
<feature type="transmembrane region" description="Helical" evidence="9">
    <location>
        <begin position="114"/>
        <end position="134"/>
    </location>
</feature>
<reference evidence="11" key="1">
    <citation type="journal article" date="2019" name="Int. J. Syst. Evol. Microbiol.">
        <title>The Global Catalogue of Microorganisms (GCM) 10K type strain sequencing project: providing services to taxonomists for standard genome sequencing and annotation.</title>
        <authorList>
            <consortium name="The Broad Institute Genomics Platform"/>
            <consortium name="The Broad Institute Genome Sequencing Center for Infectious Disease"/>
            <person name="Wu L."/>
            <person name="Ma J."/>
        </authorList>
    </citation>
    <scope>NUCLEOTIDE SEQUENCE [LARGE SCALE GENOMIC DNA]</scope>
    <source>
        <strain evidence="11">JCM 15115</strain>
    </source>
</reference>
<keyword evidence="3" id="KW-0813">Transport</keyword>
<keyword evidence="11" id="KW-1185">Reference proteome</keyword>
<comment type="subcellular location">
    <subcellularLocation>
        <location evidence="1">Cell membrane</location>
        <topology evidence="1">Multi-pass membrane protein</topology>
    </subcellularLocation>
</comment>
<dbReference type="EMBL" id="BAAADE010000007">
    <property type="protein sequence ID" value="GAA0610542.1"/>
    <property type="molecule type" value="Genomic_DNA"/>
</dbReference>
<evidence type="ECO:0000256" key="6">
    <source>
        <dbReference type="ARBA" id="ARBA00022989"/>
    </source>
</evidence>
<feature type="transmembrane region" description="Helical" evidence="9">
    <location>
        <begin position="141"/>
        <end position="159"/>
    </location>
</feature>
<protein>
    <submittedName>
        <fullName evidence="10">Fe(3+)-siderophore ABC transporter permease</fullName>
    </submittedName>
</protein>
<comment type="similarity">
    <text evidence="2">Belongs to the binding-protein-dependent transport system permease family. FecCD subfamily.</text>
</comment>
<feature type="transmembrane region" description="Helical" evidence="9">
    <location>
        <begin position="259"/>
        <end position="283"/>
    </location>
</feature>
<evidence type="ECO:0000256" key="5">
    <source>
        <dbReference type="ARBA" id="ARBA00022692"/>
    </source>
</evidence>
<keyword evidence="7 9" id="KW-0472">Membrane</keyword>
<dbReference type="SUPFAM" id="SSF81345">
    <property type="entry name" value="ABC transporter involved in vitamin B12 uptake, BtuC"/>
    <property type="match status" value="1"/>
</dbReference>
<accession>A0ABP3RIF1</accession>
<comment type="caution">
    <text evidence="10">The sequence shown here is derived from an EMBL/GenBank/DDBJ whole genome shotgun (WGS) entry which is preliminary data.</text>
</comment>
<feature type="region of interest" description="Disordered" evidence="8">
    <location>
        <begin position="1"/>
        <end position="20"/>
    </location>
</feature>
<evidence type="ECO:0000256" key="8">
    <source>
        <dbReference type="SAM" id="MobiDB-lite"/>
    </source>
</evidence>
<feature type="transmembrane region" description="Helical" evidence="9">
    <location>
        <begin position="331"/>
        <end position="349"/>
    </location>
</feature>
<dbReference type="PANTHER" id="PTHR30472:SF1">
    <property type="entry name" value="FE(3+) DICITRATE TRANSPORT SYSTEM PERMEASE PROTEIN FECC-RELATED"/>
    <property type="match status" value="1"/>
</dbReference>
<dbReference type="Gene3D" id="1.10.3470.10">
    <property type="entry name" value="ABC transporter involved in vitamin B12 uptake, BtuC"/>
    <property type="match status" value="1"/>
</dbReference>
<feature type="transmembrane region" description="Helical" evidence="9">
    <location>
        <begin position="30"/>
        <end position="52"/>
    </location>
</feature>
<evidence type="ECO:0000313" key="11">
    <source>
        <dbReference type="Proteomes" id="UP001424441"/>
    </source>
</evidence>
<feature type="transmembrane region" description="Helical" evidence="9">
    <location>
        <begin position="85"/>
        <end position="102"/>
    </location>
</feature>
<proteinExistence type="inferred from homology"/>
<sequence length="357" mass="37260">MLPEQFSVPDAIKPTDQADPIAERGSKPSLLFLVLGLLLLWFMCVASLLAGARMLTPLHLWQALQGEVRDTTEQIILLDYRLPRTLLAVLCGAAFGVSGALIQAATRNPLADPGILGVNAGAAFFVTLAVGLLGWQSIDTYIWAAFAGAVIVTGIVYLLGTSSGAGGATPVRLVLAGVALSAVLGGIGSALALLNPQTFDALRMWSIGSVAGRDMHVLVSVLPFILAGLLIACLIAPALNAVALGDDLARSLGTHILRTRLWVVLAVTLLAGAATAACGPIGFIGLMVPHMVRWFTGPNQRRIIGFTMIFAPLLLLSADIAGRLVLFPSELEAGIVTAFIGAPVLIILAQRRQVSGL</sequence>
<dbReference type="PANTHER" id="PTHR30472">
    <property type="entry name" value="FERRIC ENTEROBACTIN TRANSPORT SYSTEM PERMEASE PROTEIN"/>
    <property type="match status" value="1"/>
</dbReference>
<feature type="transmembrane region" description="Helical" evidence="9">
    <location>
        <begin position="303"/>
        <end position="325"/>
    </location>
</feature>
<evidence type="ECO:0000256" key="9">
    <source>
        <dbReference type="SAM" id="Phobius"/>
    </source>
</evidence>
<evidence type="ECO:0000256" key="2">
    <source>
        <dbReference type="ARBA" id="ARBA00007935"/>
    </source>
</evidence>
<evidence type="ECO:0000313" key="10">
    <source>
        <dbReference type="EMBL" id="GAA0610542.1"/>
    </source>
</evidence>
<keyword evidence="4" id="KW-1003">Cell membrane</keyword>
<organism evidence="10 11">
    <name type="scientific">Paenochrobactrum glaciei</name>
    <dbReference type="NCBI Taxonomy" id="486407"/>
    <lineage>
        <taxon>Bacteria</taxon>
        <taxon>Pseudomonadati</taxon>
        <taxon>Pseudomonadota</taxon>
        <taxon>Alphaproteobacteria</taxon>
        <taxon>Hyphomicrobiales</taxon>
        <taxon>Brucellaceae</taxon>
        <taxon>Paenochrobactrum</taxon>
    </lineage>
</organism>
<evidence type="ECO:0000256" key="3">
    <source>
        <dbReference type="ARBA" id="ARBA00022448"/>
    </source>
</evidence>
<dbReference type="InterPro" id="IPR037294">
    <property type="entry name" value="ABC_BtuC-like"/>
</dbReference>
<keyword evidence="6 9" id="KW-1133">Transmembrane helix</keyword>
<feature type="transmembrane region" description="Helical" evidence="9">
    <location>
        <begin position="215"/>
        <end position="239"/>
    </location>
</feature>
<dbReference type="RefSeq" id="WP_343806622.1">
    <property type="nucleotide sequence ID" value="NZ_BAAADE010000007.1"/>
</dbReference>
<dbReference type="Proteomes" id="UP001424441">
    <property type="component" value="Unassembled WGS sequence"/>
</dbReference>
<gene>
    <name evidence="10" type="ORF">GCM10008943_27650</name>
</gene>
<dbReference type="CDD" id="cd06550">
    <property type="entry name" value="TM_ABC_iron-siderophores_like"/>
    <property type="match status" value="1"/>
</dbReference>
<evidence type="ECO:0000256" key="1">
    <source>
        <dbReference type="ARBA" id="ARBA00004651"/>
    </source>
</evidence>
<name>A0ABP3RIF1_9HYPH</name>
<feature type="transmembrane region" description="Helical" evidence="9">
    <location>
        <begin position="171"/>
        <end position="194"/>
    </location>
</feature>
<dbReference type="Pfam" id="PF01032">
    <property type="entry name" value="FecCD"/>
    <property type="match status" value="1"/>
</dbReference>
<evidence type="ECO:0000256" key="4">
    <source>
        <dbReference type="ARBA" id="ARBA00022475"/>
    </source>
</evidence>